<name>A0A3M0CUA5_9PROT</name>
<dbReference type="EMBL" id="REFR01000009">
    <property type="protein sequence ID" value="RMB12070.1"/>
    <property type="molecule type" value="Genomic_DNA"/>
</dbReference>
<dbReference type="OrthoDB" id="9801272at2"/>
<evidence type="ECO:0000256" key="1">
    <source>
        <dbReference type="ARBA" id="ARBA00023002"/>
    </source>
</evidence>
<dbReference type="InterPro" id="IPR015422">
    <property type="entry name" value="PyrdxlP-dep_Trfase_small"/>
</dbReference>
<dbReference type="Gene3D" id="3.90.1150.10">
    <property type="entry name" value="Aspartate Aminotransferase, domain 1"/>
    <property type="match status" value="1"/>
</dbReference>
<dbReference type="AlphaFoldDB" id="A0A3M0CUA5"/>
<accession>A0A3M0CUA5</accession>
<dbReference type="InterPro" id="IPR015424">
    <property type="entry name" value="PyrdxlP-dep_Trfase"/>
</dbReference>
<dbReference type="GO" id="GO:0009116">
    <property type="term" value="P:nucleoside metabolic process"/>
    <property type="evidence" value="ECO:0007669"/>
    <property type="project" value="InterPro"/>
</dbReference>
<dbReference type="SUPFAM" id="SSF53383">
    <property type="entry name" value="PLP-dependent transferases"/>
    <property type="match status" value="1"/>
</dbReference>
<keyword evidence="1" id="KW-0560">Oxidoreductase</keyword>
<dbReference type="Gene3D" id="3.40.640.10">
    <property type="entry name" value="Type I PLP-dependent aspartate aminotransferase-like (Major domain)"/>
    <property type="match status" value="1"/>
</dbReference>
<reference evidence="3 4" key="1">
    <citation type="submission" date="2018-10" db="EMBL/GenBank/DDBJ databases">
        <title>Genomic Encyclopedia of Archaeal and Bacterial Type Strains, Phase II (KMG-II): from individual species to whole genera.</title>
        <authorList>
            <person name="Goeker M."/>
        </authorList>
    </citation>
    <scope>NUCLEOTIDE SEQUENCE [LARGE SCALE GENOMIC DNA]</scope>
    <source>
        <strain evidence="3 4">DSM 25217</strain>
    </source>
</reference>
<dbReference type="GO" id="GO:0004375">
    <property type="term" value="F:glycine dehydrogenase (decarboxylating) activity"/>
    <property type="evidence" value="ECO:0007669"/>
    <property type="project" value="InterPro"/>
</dbReference>
<dbReference type="NCBIfam" id="NF001696">
    <property type="entry name" value="PRK00451.1"/>
    <property type="match status" value="1"/>
</dbReference>
<comment type="caution">
    <text evidence="3">The sequence shown here is derived from an EMBL/GenBank/DDBJ whole genome shotgun (WGS) entry which is preliminary data.</text>
</comment>
<organism evidence="3 4">
    <name type="scientific">Eilatimonas milleporae</name>
    <dbReference type="NCBI Taxonomy" id="911205"/>
    <lineage>
        <taxon>Bacteria</taxon>
        <taxon>Pseudomonadati</taxon>
        <taxon>Pseudomonadota</taxon>
        <taxon>Alphaproteobacteria</taxon>
        <taxon>Kordiimonadales</taxon>
        <taxon>Kordiimonadaceae</taxon>
        <taxon>Eilatimonas</taxon>
    </lineage>
</organism>
<dbReference type="PANTHER" id="PTHR42806">
    <property type="entry name" value="GLYCINE CLEAVAGE SYSTEM P-PROTEIN"/>
    <property type="match status" value="1"/>
</dbReference>
<keyword evidence="4" id="KW-1185">Reference proteome</keyword>
<evidence type="ECO:0000313" key="4">
    <source>
        <dbReference type="Proteomes" id="UP000271227"/>
    </source>
</evidence>
<gene>
    <name evidence="3" type="ORF">BXY39_0560</name>
</gene>
<dbReference type="InterPro" id="IPR049315">
    <property type="entry name" value="GDC-P_N"/>
</dbReference>
<evidence type="ECO:0000313" key="3">
    <source>
        <dbReference type="EMBL" id="RMB12070.1"/>
    </source>
</evidence>
<proteinExistence type="predicted"/>
<protein>
    <submittedName>
        <fullName evidence="3">Glycine dehydrogenase subunit 1</fullName>
    </submittedName>
</protein>
<dbReference type="RefSeq" id="WP_121937282.1">
    <property type="nucleotide sequence ID" value="NZ_REFR01000009.1"/>
</dbReference>
<feature type="domain" description="Glycine cleavage system P-protein N-terminal" evidence="2">
    <location>
        <begin position="19"/>
        <end position="458"/>
    </location>
</feature>
<evidence type="ECO:0000259" key="2">
    <source>
        <dbReference type="Pfam" id="PF02347"/>
    </source>
</evidence>
<dbReference type="InterPro" id="IPR015421">
    <property type="entry name" value="PyrdxlP-dep_Trfase_major"/>
</dbReference>
<dbReference type="InParanoid" id="A0A3M0CUA5"/>
<dbReference type="Pfam" id="PF02347">
    <property type="entry name" value="GDC-P"/>
    <property type="match status" value="1"/>
</dbReference>
<dbReference type="PANTHER" id="PTHR42806:SF1">
    <property type="entry name" value="GLYCINE DEHYDROGENASE (DECARBOXYLATING)"/>
    <property type="match status" value="1"/>
</dbReference>
<dbReference type="Proteomes" id="UP000271227">
    <property type="component" value="Unassembled WGS sequence"/>
</dbReference>
<dbReference type="InterPro" id="IPR023010">
    <property type="entry name" value="GcvPA"/>
</dbReference>
<sequence length="469" mass="50607">MTEHPQRPHPYMPNSVSAIKQSMLDALGISSPAVLFEQIPAGHRPATPIALPPAISSESELSRHMLSMLSRNASCEDHLSFLGGGCWRHHVPAVCDEIVSRSEFLTPVWGTPSSDHGRNQAWFEFTSQLGDLIDADLVGLPVYSWGCALGHAVRMAVRMTGRRKVLVPAILCPERRSVLENYCEPPDMPSHIIIESIPAGADGALDMDMLKARLDDDVAAVYFETPGYFGTIEPNAGDIGALARANGSETIVGVDPLSLGIMAPPGSYGADIIVGSIQPLGVHMSAGGGLGGFIASRDEPRYAYEYPTLMLSIAETDRPGEHGFGMALMHQCSYGAREEGKDWTGNSTYLWAIAGTVYMALLGPQGFRELGELIIQRAHFCAHILDEIDGVSVPRKTGFFKEFTVNFDGTGKSVADINKALLSRGIFGGHDLSTDFPDLGQSALYCVTELHSEADLHRLADTLKEVCQS</sequence>